<keyword evidence="1" id="KW-0472">Membrane</keyword>
<organism evidence="2 3">
    <name type="scientific">Salipaludibacillus neizhouensis</name>
    <dbReference type="NCBI Taxonomy" id="885475"/>
    <lineage>
        <taxon>Bacteria</taxon>
        <taxon>Bacillati</taxon>
        <taxon>Bacillota</taxon>
        <taxon>Bacilli</taxon>
        <taxon>Bacillales</taxon>
        <taxon>Bacillaceae</taxon>
    </lineage>
</organism>
<keyword evidence="1" id="KW-1133">Transmembrane helix</keyword>
<keyword evidence="2" id="KW-0131">Cell cycle</keyword>
<evidence type="ECO:0000313" key="2">
    <source>
        <dbReference type="EMBL" id="RKL65219.1"/>
    </source>
</evidence>
<reference evidence="2 3" key="1">
    <citation type="submission" date="2017-10" db="EMBL/GenBank/DDBJ databases">
        <title>Bacillus sp. nov., a halophilic bacterium isolated from a Keqin Lake.</title>
        <authorList>
            <person name="Wang H."/>
        </authorList>
    </citation>
    <scope>NUCLEOTIDE SEQUENCE [LARGE SCALE GENOMIC DNA]</scope>
    <source>
        <strain evidence="2 3">KCTC 13187</strain>
    </source>
</reference>
<dbReference type="InterPro" id="IPR039076">
    <property type="entry name" value="DivIC"/>
</dbReference>
<gene>
    <name evidence="2" type="ORF">CR203_21885</name>
</gene>
<protein>
    <submittedName>
        <fullName evidence="2">Cell division protein</fullName>
    </submittedName>
</protein>
<dbReference type="PANTHER" id="PTHR40027">
    <property type="entry name" value="CELL DIVISION PROTEIN DIVIC"/>
    <property type="match status" value="1"/>
</dbReference>
<accession>A0A3A9JYE4</accession>
<proteinExistence type="predicted"/>
<dbReference type="EMBL" id="PDOE01000020">
    <property type="protein sequence ID" value="RKL65219.1"/>
    <property type="molecule type" value="Genomic_DNA"/>
</dbReference>
<comment type="caution">
    <text evidence="2">The sequence shown here is derived from an EMBL/GenBank/DDBJ whole genome shotgun (WGS) entry which is preliminary data.</text>
</comment>
<dbReference type="GO" id="GO:0051301">
    <property type="term" value="P:cell division"/>
    <property type="evidence" value="ECO:0007669"/>
    <property type="project" value="UniProtKB-KW"/>
</dbReference>
<evidence type="ECO:0000256" key="1">
    <source>
        <dbReference type="SAM" id="Phobius"/>
    </source>
</evidence>
<dbReference type="InterPro" id="IPR007060">
    <property type="entry name" value="FtsL/DivIC"/>
</dbReference>
<dbReference type="Proteomes" id="UP000281498">
    <property type="component" value="Unassembled WGS sequence"/>
</dbReference>
<dbReference type="OrthoDB" id="2991180at2"/>
<sequence>MQQNPKTKVRQLTSEYMEKQELLTQQRKRRRKGLVRRLSVFAVLMIIFFSITGVTLFQQQSSIQQQEVEQEQLDKTLSLMEKEQSHLTEEIQWLQDPEYIAELARRDYFLTKPGETLFQLPRTSSDID</sequence>
<dbReference type="RefSeq" id="WP_110938037.1">
    <property type="nucleotide sequence ID" value="NZ_KZ614147.1"/>
</dbReference>
<dbReference type="Pfam" id="PF04977">
    <property type="entry name" value="DivIC"/>
    <property type="match status" value="1"/>
</dbReference>
<feature type="transmembrane region" description="Helical" evidence="1">
    <location>
        <begin position="38"/>
        <end position="57"/>
    </location>
</feature>
<evidence type="ECO:0000313" key="3">
    <source>
        <dbReference type="Proteomes" id="UP000281498"/>
    </source>
</evidence>
<dbReference type="AlphaFoldDB" id="A0A3A9JYE4"/>
<keyword evidence="1" id="KW-0812">Transmembrane</keyword>
<dbReference type="PANTHER" id="PTHR40027:SF1">
    <property type="entry name" value="CELL DIVISION PROTEIN DIVIC"/>
    <property type="match status" value="1"/>
</dbReference>
<keyword evidence="2" id="KW-0132">Cell division</keyword>
<name>A0A3A9JYE4_9BACI</name>
<keyword evidence="3" id="KW-1185">Reference proteome</keyword>